<evidence type="ECO:0000313" key="6">
    <source>
        <dbReference type="Proteomes" id="UP000250369"/>
    </source>
</evidence>
<evidence type="ECO:0000256" key="2">
    <source>
        <dbReference type="ARBA" id="ARBA00023125"/>
    </source>
</evidence>
<dbReference type="InterPro" id="IPR037923">
    <property type="entry name" value="HTH-like"/>
</dbReference>
<organism evidence="5 6">
    <name type="scientific">Paenibacillus contaminans</name>
    <dbReference type="NCBI Taxonomy" id="450362"/>
    <lineage>
        <taxon>Bacteria</taxon>
        <taxon>Bacillati</taxon>
        <taxon>Bacillota</taxon>
        <taxon>Bacilli</taxon>
        <taxon>Bacillales</taxon>
        <taxon>Paenibacillaceae</taxon>
        <taxon>Paenibacillus</taxon>
    </lineage>
</organism>
<dbReference type="Pfam" id="PF12833">
    <property type="entry name" value="HTH_18"/>
    <property type="match status" value="1"/>
</dbReference>
<dbReference type="GO" id="GO:0043565">
    <property type="term" value="F:sequence-specific DNA binding"/>
    <property type="evidence" value="ECO:0007669"/>
    <property type="project" value="InterPro"/>
</dbReference>
<dbReference type="PANTHER" id="PTHR43280">
    <property type="entry name" value="ARAC-FAMILY TRANSCRIPTIONAL REGULATOR"/>
    <property type="match status" value="1"/>
</dbReference>
<dbReference type="SMART" id="SM00342">
    <property type="entry name" value="HTH_ARAC"/>
    <property type="match status" value="1"/>
</dbReference>
<evidence type="ECO:0000256" key="3">
    <source>
        <dbReference type="ARBA" id="ARBA00023163"/>
    </source>
</evidence>
<keyword evidence="2" id="KW-0238">DNA-binding</keyword>
<dbReference type="SUPFAM" id="SSF51215">
    <property type="entry name" value="Regulatory protein AraC"/>
    <property type="match status" value="1"/>
</dbReference>
<keyword evidence="3" id="KW-0804">Transcription</keyword>
<dbReference type="InterPro" id="IPR018062">
    <property type="entry name" value="HTH_AraC-typ_CS"/>
</dbReference>
<dbReference type="Gene3D" id="1.10.10.60">
    <property type="entry name" value="Homeodomain-like"/>
    <property type="match status" value="2"/>
</dbReference>
<name>A0A329MME9_9BACL</name>
<sequence>MSDMAAVSYGAEDDDLYIHHIRRTEPFERTNHFHRNYEIYYLLAGERFYFIKDRTYKLQQGDLVFINKLDLHSSLNAENPQHERVLINFSDAYTQEYAGSRFLFEPFTHSSGRVLSLNVQERMFVEHLLHKLTKEAHAQGTGFELYMKHLLIELLLFASRKLEKHTTTALAAESPLHGKVTEIVRYINQYYAMPLTLHDLSDKFYMSPHYLSRSFKKVTGFSFVEYVNAIRVKEAQRLLKETETKIIDIADQVGFESVAHFGRVFKSVARLSPLQYRKQG</sequence>
<dbReference type="InterPro" id="IPR003313">
    <property type="entry name" value="AraC-bd"/>
</dbReference>
<accession>A0A329MME9</accession>
<comment type="caution">
    <text evidence="5">The sequence shown here is derived from an EMBL/GenBank/DDBJ whole genome shotgun (WGS) entry which is preliminary data.</text>
</comment>
<dbReference type="AlphaFoldDB" id="A0A329MME9"/>
<dbReference type="InterPro" id="IPR014710">
    <property type="entry name" value="RmlC-like_jellyroll"/>
</dbReference>
<evidence type="ECO:0000259" key="4">
    <source>
        <dbReference type="PROSITE" id="PS01124"/>
    </source>
</evidence>
<proteinExistence type="predicted"/>
<evidence type="ECO:0000256" key="1">
    <source>
        <dbReference type="ARBA" id="ARBA00023015"/>
    </source>
</evidence>
<feature type="domain" description="HTH araC/xylS-type" evidence="4">
    <location>
        <begin position="181"/>
        <end position="279"/>
    </location>
</feature>
<keyword evidence="1" id="KW-0805">Transcription regulation</keyword>
<dbReference type="PANTHER" id="PTHR43280:SF28">
    <property type="entry name" value="HTH-TYPE TRANSCRIPTIONAL ACTIVATOR RHAS"/>
    <property type="match status" value="1"/>
</dbReference>
<dbReference type="PROSITE" id="PS00041">
    <property type="entry name" value="HTH_ARAC_FAMILY_1"/>
    <property type="match status" value="1"/>
</dbReference>
<dbReference type="OrthoDB" id="506156at2"/>
<dbReference type="PROSITE" id="PS01124">
    <property type="entry name" value="HTH_ARAC_FAMILY_2"/>
    <property type="match status" value="1"/>
</dbReference>
<dbReference type="InterPro" id="IPR018060">
    <property type="entry name" value="HTH_AraC"/>
</dbReference>
<dbReference type="GO" id="GO:0003700">
    <property type="term" value="F:DNA-binding transcription factor activity"/>
    <property type="evidence" value="ECO:0007669"/>
    <property type="project" value="InterPro"/>
</dbReference>
<gene>
    <name evidence="5" type="ORF">DQG23_13340</name>
</gene>
<dbReference type="SUPFAM" id="SSF46689">
    <property type="entry name" value="Homeodomain-like"/>
    <property type="match status" value="2"/>
</dbReference>
<dbReference type="EMBL" id="QMFB01000006">
    <property type="protein sequence ID" value="RAV21059.1"/>
    <property type="molecule type" value="Genomic_DNA"/>
</dbReference>
<protein>
    <submittedName>
        <fullName evidence="5">AraC family transcriptional regulator</fullName>
    </submittedName>
</protein>
<dbReference type="InterPro" id="IPR009057">
    <property type="entry name" value="Homeodomain-like_sf"/>
</dbReference>
<evidence type="ECO:0000313" key="5">
    <source>
        <dbReference type="EMBL" id="RAV21059.1"/>
    </source>
</evidence>
<dbReference type="Proteomes" id="UP000250369">
    <property type="component" value="Unassembled WGS sequence"/>
</dbReference>
<reference evidence="5 6" key="1">
    <citation type="journal article" date="2009" name="Int. J. Syst. Evol. Microbiol.">
        <title>Paenibacillus contaminans sp. nov., isolated from a contaminated laboratory plate.</title>
        <authorList>
            <person name="Chou J.H."/>
            <person name="Lee J.H."/>
            <person name="Lin M.C."/>
            <person name="Chang P.S."/>
            <person name="Arun A.B."/>
            <person name="Young C.C."/>
            <person name="Chen W.M."/>
        </authorList>
    </citation>
    <scope>NUCLEOTIDE SEQUENCE [LARGE SCALE GENOMIC DNA]</scope>
    <source>
        <strain evidence="5 6">CKOBP-6</strain>
    </source>
</reference>
<dbReference type="RefSeq" id="WP_113031340.1">
    <property type="nucleotide sequence ID" value="NZ_QMFB01000006.1"/>
</dbReference>
<dbReference type="Pfam" id="PF02311">
    <property type="entry name" value="AraC_binding"/>
    <property type="match status" value="1"/>
</dbReference>
<keyword evidence="6" id="KW-1185">Reference proteome</keyword>
<dbReference type="Gene3D" id="2.60.120.10">
    <property type="entry name" value="Jelly Rolls"/>
    <property type="match status" value="1"/>
</dbReference>